<accession>A0A6V3QY31</accession>
<dbReference type="AlphaFoldDB" id="A0A6V3QY31"/>
<name>A0A6V3QY31_9EUKA</name>
<organism evidence="1">
    <name type="scientific">Lotharella globosa</name>
    <dbReference type="NCBI Taxonomy" id="91324"/>
    <lineage>
        <taxon>Eukaryota</taxon>
        <taxon>Sar</taxon>
        <taxon>Rhizaria</taxon>
        <taxon>Cercozoa</taxon>
        <taxon>Chlorarachniophyceae</taxon>
        <taxon>Lotharella</taxon>
    </lineage>
</organism>
<protein>
    <submittedName>
        <fullName evidence="1">Uncharacterized protein</fullName>
    </submittedName>
</protein>
<sequence>MIDRPNKLRAHVDHQHSLPMYFARLYLSNSGHCTINVSLRRYAIFPERERLWTRQKLSTNTMRQFRTPKNFQTQAARMTGIQVPGPLHNINCGLMRKILTTQLRRAFKVMKIVNHQDI</sequence>
<reference evidence="1" key="1">
    <citation type="submission" date="2021-01" db="EMBL/GenBank/DDBJ databases">
        <authorList>
            <person name="Corre E."/>
            <person name="Pelletier E."/>
            <person name="Niang G."/>
            <person name="Scheremetjew M."/>
            <person name="Finn R."/>
            <person name="Kale V."/>
            <person name="Holt S."/>
            <person name="Cochrane G."/>
            <person name="Meng A."/>
            <person name="Brown T."/>
            <person name="Cohen L."/>
        </authorList>
    </citation>
    <scope>NUCLEOTIDE SEQUENCE</scope>
    <source>
        <strain evidence="1">CCCM811</strain>
    </source>
</reference>
<proteinExistence type="predicted"/>
<dbReference type="EMBL" id="HBIV01035754">
    <property type="protein sequence ID" value="CAE0673808.1"/>
    <property type="molecule type" value="Transcribed_RNA"/>
</dbReference>
<evidence type="ECO:0000313" key="1">
    <source>
        <dbReference type="EMBL" id="CAE0673808.1"/>
    </source>
</evidence>
<gene>
    <name evidence="1" type="ORF">LGLO00237_LOCUS25513</name>
</gene>